<dbReference type="GO" id="GO:0016746">
    <property type="term" value="F:acyltransferase activity"/>
    <property type="evidence" value="ECO:0007669"/>
    <property type="project" value="InterPro"/>
</dbReference>
<dbReference type="AlphaFoldDB" id="A0A7K3MBA9"/>
<proteinExistence type="inferred from homology"/>
<dbReference type="PANTHER" id="PTHR46568:SF1">
    <property type="entry name" value="ALKYLDIHYDROXYACETONEPHOSPHATE SYNTHASE, PEROXISOMAL"/>
    <property type="match status" value="1"/>
</dbReference>
<evidence type="ECO:0000256" key="3">
    <source>
        <dbReference type="ARBA" id="ARBA00022827"/>
    </source>
</evidence>
<dbReference type="GO" id="GO:0008609">
    <property type="term" value="F:alkylglycerone-phosphate synthase activity"/>
    <property type="evidence" value="ECO:0007669"/>
    <property type="project" value="InterPro"/>
</dbReference>
<feature type="binding site" evidence="7">
    <location>
        <begin position="449"/>
        <end position="455"/>
    </location>
    <ligand>
        <name>FAD</name>
        <dbReference type="ChEBI" id="CHEBI:57692"/>
    </ligand>
</feature>
<evidence type="ECO:0000256" key="8">
    <source>
        <dbReference type="PIRSR" id="PIRSR625650-4"/>
    </source>
</evidence>
<feature type="binding site" evidence="7">
    <location>
        <begin position="462"/>
        <end position="465"/>
    </location>
    <ligand>
        <name>FAD</name>
        <dbReference type="ChEBI" id="CHEBI:57692"/>
    </ligand>
</feature>
<evidence type="ECO:0000313" key="10">
    <source>
        <dbReference type="EMBL" id="NDL60584.1"/>
    </source>
</evidence>
<feature type="binding site" evidence="7">
    <location>
        <begin position="513"/>
        <end position="519"/>
    </location>
    <ligand>
        <name>FAD</name>
        <dbReference type="ChEBI" id="CHEBI:57692"/>
    </ligand>
</feature>
<evidence type="ECO:0000256" key="6">
    <source>
        <dbReference type="PIRSR" id="PIRSR625650-2"/>
    </source>
</evidence>
<dbReference type="SMART" id="SM00563">
    <property type="entry name" value="PlsC"/>
    <property type="match status" value="1"/>
</dbReference>
<comment type="similarity">
    <text evidence="1">Belongs to the FAD-binding oxidoreductase/transferase type 4 family.</text>
</comment>
<evidence type="ECO:0000256" key="1">
    <source>
        <dbReference type="ARBA" id="ARBA00008000"/>
    </source>
</evidence>
<protein>
    <submittedName>
        <fullName evidence="10">FAD-binding protein</fullName>
    </submittedName>
</protein>
<dbReference type="PROSITE" id="PS51387">
    <property type="entry name" value="FAD_PCMH"/>
    <property type="match status" value="1"/>
</dbReference>
<feature type="active site" description="Proton donor/acceptor" evidence="5">
    <location>
        <position position="719"/>
    </location>
</feature>
<organism evidence="10 11">
    <name type="scientific">Phytoactinopolyspora mesophila</name>
    <dbReference type="NCBI Taxonomy" id="2650750"/>
    <lineage>
        <taxon>Bacteria</taxon>
        <taxon>Bacillati</taxon>
        <taxon>Actinomycetota</taxon>
        <taxon>Actinomycetes</taxon>
        <taxon>Jiangellales</taxon>
        <taxon>Jiangellaceae</taxon>
        <taxon>Phytoactinopolyspora</taxon>
    </lineage>
</organism>
<dbReference type="Pfam" id="PF02913">
    <property type="entry name" value="FAD-oxidase_C"/>
    <property type="match status" value="1"/>
</dbReference>
<dbReference type="InterPro" id="IPR016169">
    <property type="entry name" value="FAD-bd_PCMH_sub2"/>
</dbReference>
<dbReference type="GO" id="GO:0071949">
    <property type="term" value="F:FAD binding"/>
    <property type="evidence" value="ECO:0007669"/>
    <property type="project" value="InterPro"/>
</dbReference>
<dbReference type="EMBL" id="WLZY01000013">
    <property type="protein sequence ID" value="NDL60584.1"/>
    <property type="molecule type" value="Genomic_DNA"/>
</dbReference>
<keyword evidence="3 7" id="KW-0274">FAD</keyword>
<dbReference type="InterPro" id="IPR004113">
    <property type="entry name" value="FAD-bd_oxidored_4_C"/>
</dbReference>
<keyword evidence="4" id="KW-0560">Oxidoreductase</keyword>
<dbReference type="RefSeq" id="WP_162453302.1">
    <property type="nucleotide sequence ID" value="NZ_WLZY01000013.1"/>
</dbReference>
<dbReference type="SUPFAM" id="SSF55103">
    <property type="entry name" value="FAD-linked oxidases, C-terminal domain"/>
    <property type="match status" value="1"/>
</dbReference>
<dbReference type="Gene3D" id="3.30.43.10">
    <property type="entry name" value="Uridine Diphospho-n-acetylenolpyruvylglucosamine Reductase, domain 2"/>
    <property type="match status" value="1"/>
</dbReference>
<evidence type="ECO:0000256" key="2">
    <source>
        <dbReference type="ARBA" id="ARBA00022630"/>
    </source>
</evidence>
<dbReference type="Proteomes" id="UP000460435">
    <property type="component" value="Unassembled WGS sequence"/>
</dbReference>
<sequence>MNLKMAPSGTTRTKRYRRFNSRALAIPRFCIQRMMLKPLVWSLTSVRVQSESDVNKMPLPFIVVANHASHLDTPLVIGALPRRLSRYLAAGAAADYFFEVRWRKWLTSLVFNTFPVDRTGNRSHSGVSRELLRRGVPLLIFPEGGRSASGRIGSFKPGAAALAITCDVPCLPVAIVGAHEAMPRGKNWPVRGRPPIVVSIGSPVRAEPDETAGAFTQRLAEEIRRLHARSDSSGDSNSRVVRGDQMTAVKHMKWWGWGDEGVSFEYRNKPEFAPFVQKAVGLDVTTPPVPPLSFDELEVPAPRIGEQLQEQLTDILGAEHVHTDKMSRVVHTLGKGIRDLLRIRSSDLNRCPDVVVYPADEEQVRLVVEAAVEADAVVIPFGGGSNISGSLEPPPEEQRVVISLDLGRMNQVLEIDENSGLARIQAGAQGPDLERALAARGWTIGHFPDSFAHSTLGGWIATRSSGMQSDKYGDIADIVRGLRLVRSGGTVALRPLPSTSTGPSIREMILGSEGRLGVITEATVNVHRIPPVRKVLAYLFPSWDAGLAAMREISESDASPSVTRVSDAPETAFSFATRTASKGLKSASTKALTKVLTMRGWDLDQLCLSFIGYEGSESHVKYEKKLVKRIVSKHGGMYIGEGPGALYDQKKFDTPYIRDFLLDRGAAADVSETAAPWSKLRHLYDTTMAAAHSAYDDLGVRGWIMCHLSHSYHSGACLYFTFAFVHGDEPLKQYDHVKSAIQQAFIDAGGTLSHHHAVGVEHAPWLTDDISEEGVSLMRGLFESADPRRNFNPDKIIPRS</sequence>
<evidence type="ECO:0000256" key="5">
    <source>
        <dbReference type="PIRSR" id="PIRSR625650-1"/>
    </source>
</evidence>
<dbReference type="InterPro" id="IPR016166">
    <property type="entry name" value="FAD-bd_PCMH"/>
</dbReference>
<comment type="caution">
    <text evidence="10">The sequence shown here is derived from an EMBL/GenBank/DDBJ whole genome shotgun (WGS) entry which is preliminary data.</text>
</comment>
<comment type="cofactor">
    <cofactor evidence="7">
        <name>FAD</name>
        <dbReference type="ChEBI" id="CHEBI:57692"/>
    </cofactor>
</comment>
<evidence type="ECO:0000313" key="11">
    <source>
        <dbReference type="Proteomes" id="UP000460435"/>
    </source>
</evidence>
<dbReference type="CDD" id="cd07989">
    <property type="entry name" value="LPLAT_AGPAT-like"/>
    <property type="match status" value="1"/>
</dbReference>
<accession>A0A7K3MBA9</accession>
<feature type="site" description="Important for enzyme activity" evidence="8">
    <location>
        <position position="564"/>
    </location>
</feature>
<dbReference type="InterPro" id="IPR036318">
    <property type="entry name" value="FAD-bd_PCMH-like_sf"/>
</dbReference>
<dbReference type="InterPro" id="IPR016167">
    <property type="entry name" value="FAD-bd_PCMH_sub1"/>
</dbReference>
<dbReference type="InterPro" id="IPR002123">
    <property type="entry name" value="Plipid/glycerol_acylTrfase"/>
</dbReference>
<name>A0A7K3MBA9_9ACTN</name>
<dbReference type="PANTHER" id="PTHR46568">
    <property type="entry name" value="ALKYLDIHYDROXYACETONEPHOSPHATE SYNTHASE, PEROXISOMAL"/>
    <property type="match status" value="1"/>
</dbReference>
<dbReference type="GO" id="GO:0008610">
    <property type="term" value="P:lipid biosynthetic process"/>
    <property type="evidence" value="ECO:0007669"/>
    <property type="project" value="InterPro"/>
</dbReference>
<evidence type="ECO:0000259" key="9">
    <source>
        <dbReference type="PROSITE" id="PS51387"/>
    </source>
</evidence>
<dbReference type="Pfam" id="PF01565">
    <property type="entry name" value="FAD_binding_4"/>
    <property type="match status" value="1"/>
</dbReference>
<feature type="domain" description="FAD-binding PCMH-type" evidence="9">
    <location>
        <begin position="348"/>
        <end position="529"/>
    </location>
</feature>
<dbReference type="SUPFAM" id="SSF56176">
    <property type="entry name" value="FAD-binding/transporter-associated domain-like"/>
    <property type="match status" value="1"/>
</dbReference>
<dbReference type="InterPro" id="IPR016164">
    <property type="entry name" value="FAD-linked_Oxase-like_C"/>
</dbReference>
<evidence type="ECO:0000256" key="4">
    <source>
        <dbReference type="ARBA" id="ARBA00023002"/>
    </source>
</evidence>
<dbReference type="GO" id="GO:0016491">
    <property type="term" value="F:oxidoreductase activity"/>
    <property type="evidence" value="ECO:0007669"/>
    <property type="project" value="UniProtKB-KW"/>
</dbReference>
<feature type="binding site" evidence="6">
    <location>
        <position position="658"/>
    </location>
    <ligand>
        <name>substrate</name>
    </ligand>
</feature>
<dbReference type="SUPFAM" id="SSF69593">
    <property type="entry name" value="Glycerol-3-phosphate (1)-acyltransferase"/>
    <property type="match status" value="1"/>
</dbReference>
<gene>
    <name evidence="10" type="ORF">F7O44_26235</name>
</gene>
<dbReference type="Gene3D" id="3.30.70.3450">
    <property type="match status" value="1"/>
</dbReference>
<dbReference type="Pfam" id="PF01553">
    <property type="entry name" value="Acyltransferase"/>
    <property type="match status" value="1"/>
</dbReference>
<dbReference type="Gene3D" id="3.30.465.10">
    <property type="match status" value="1"/>
</dbReference>
<dbReference type="InterPro" id="IPR006094">
    <property type="entry name" value="Oxid_FAD_bind_N"/>
</dbReference>
<keyword evidence="11" id="KW-1185">Reference proteome</keyword>
<dbReference type="Gene3D" id="3.30.300.330">
    <property type="match status" value="1"/>
</dbReference>
<keyword evidence="2" id="KW-0285">Flavoprotein</keyword>
<evidence type="ECO:0000256" key="7">
    <source>
        <dbReference type="PIRSR" id="PIRSR625650-3"/>
    </source>
</evidence>
<reference evidence="10 11" key="1">
    <citation type="submission" date="2019-11" db="EMBL/GenBank/DDBJ databases">
        <authorList>
            <person name="Li X.-J."/>
            <person name="Feng X.-M."/>
        </authorList>
    </citation>
    <scope>NUCLEOTIDE SEQUENCE [LARGE SCALE GENOMIC DNA]</scope>
    <source>
        <strain evidence="10 11">XMNu-373</strain>
    </source>
</reference>
<dbReference type="InterPro" id="IPR025650">
    <property type="entry name" value="Alkyl-DHAP_Synthase"/>
</dbReference>